<dbReference type="Pfam" id="PF00797">
    <property type="entry name" value="Acetyltransf_2"/>
    <property type="match status" value="1"/>
</dbReference>
<sequence length="115" mass="12697">MSKDASVWTVSIVEHAVNSDEWQDIYAFVDHPVEAVDLEMAHFYTTASPNSLLNWHKVASLPTPTGRMSVRDGHLTVVHDRSSTTTALADEAELLTVLDRHFGLTVPARDLTPEG</sequence>
<evidence type="ECO:0000313" key="2">
    <source>
        <dbReference type="EMBL" id="PYC78243.1"/>
    </source>
</evidence>
<dbReference type="EMBL" id="PYBW01000052">
    <property type="protein sequence ID" value="PYC78243.1"/>
    <property type="molecule type" value="Genomic_DNA"/>
</dbReference>
<proteinExistence type="inferred from homology"/>
<keyword evidence="3" id="KW-1185">Reference proteome</keyword>
<dbReference type="Gene3D" id="3.30.2140.20">
    <property type="match status" value="1"/>
</dbReference>
<dbReference type="InterPro" id="IPR038765">
    <property type="entry name" value="Papain-like_cys_pep_sf"/>
</dbReference>
<dbReference type="InterPro" id="IPR001447">
    <property type="entry name" value="Arylamine_N-AcTrfase"/>
</dbReference>
<dbReference type="GO" id="GO:0016407">
    <property type="term" value="F:acetyltransferase activity"/>
    <property type="evidence" value="ECO:0007669"/>
    <property type="project" value="InterPro"/>
</dbReference>
<dbReference type="SUPFAM" id="SSF54001">
    <property type="entry name" value="Cysteine proteinases"/>
    <property type="match status" value="1"/>
</dbReference>
<name>A0A2V4N9J8_9ACTN</name>
<dbReference type="OrthoDB" id="7181050at2"/>
<dbReference type="RefSeq" id="WP_110670384.1">
    <property type="nucleotide sequence ID" value="NZ_PYBW01000052.1"/>
</dbReference>
<dbReference type="AlphaFoldDB" id="A0A2V4N9J8"/>
<gene>
    <name evidence="2" type="ORF">C7C46_16545</name>
</gene>
<comment type="caution">
    <text evidence="2">The sequence shown here is derived from an EMBL/GenBank/DDBJ whole genome shotgun (WGS) entry which is preliminary data.</text>
</comment>
<organism evidence="2 3">
    <name type="scientific">Streptomyces tateyamensis</name>
    <dbReference type="NCBI Taxonomy" id="565073"/>
    <lineage>
        <taxon>Bacteria</taxon>
        <taxon>Bacillati</taxon>
        <taxon>Actinomycetota</taxon>
        <taxon>Actinomycetes</taxon>
        <taxon>Kitasatosporales</taxon>
        <taxon>Streptomycetaceae</taxon>
        <taxon>Streptomyces</taxon>
    </lineage>
</organism>
<dbReference type="InterPro" id="IPR053710">
    <property type="entry name" value="Arylamine_NAT_domain_sf"/>
</dbReference>
<protein>
    <submittedName>
        <fullName evidence="2">Uncharacterized protein</fullName>
    </submittedName>
</protein>
<evidence type="ECO:0000313" key="3">
    <source>
        <dbReference type="Proteomes" id="UP000248039"/>
    </source>
</evidence>
<dbReference type="Proteomes" id="UP000248039">
    <property type="component" value="Unassembled WGS sequence"/>
</dbReference>
<evidence type="ECO:0000256" key="1">
    <source>
        <dbReference type="ARBA" id="ARBA00006547"/>
    </source>
</evidence>
<reference evidence="2 3" key="1">
    <citation type="submission" date="2018-03" db="EMBL/GenBank/DDBJ databases">
        <title>Bioinformatic expansion and discovery of thiopeptide antibiotics.</title>
        <authorList>
            <person name="Schwalen C.J."/>
            <person name="Hudson G.A."/>
            <person name="Mitchell D.A."/>
        </authorList>
    </citation>
    <scope>NUCLEOTIDE SEQUENCE [LARGE SCALE GENOMIC DNA]</scope>
    <source>
        <strain evidence="2 3">ATCC 21389</strain>
    </source>
</reference>
<comment type="similarity">
    <text evidence="1">Belongs to the arylamine N-acetyltransferase family.</text>
</comment>
<accession>A0A2V4N9J8</accession>